<evidence type="ECO:0000256" key="3">
    <source>
        <dbReference type="ARBA" id="ARBA00023125"/>
    </source>
</evidence>
<dbReference type="GO" id="GO:0045895">
    <property type="term" value="P:positive regulation of mating-type specific transcription, DNA-templated"/>
    <property type="evidence" value="ECO:0007669"/>
    <property type="project" value="InterPro"/>
</dbReference>
<comment type="subcellular location">
    <subcellularLocation>
        <location evidence="7">Nucleus</location>
    </subcellularLocation>
</comment>
<name>A0A6A5T2V0_9PLEO</name>
<evidence type="ECO:0000313" key="10">
    <source>
        <dbReference type="Proteomes" id="UP000800038"/>
    </source>
</evidence>
<evidence type="ECO:0000256" key="1">
    <source>
        <dbReference type="ARBA" id="ARBA00015083"/>
    </source>
</evidence>
<keyword evidence="10" id="KW-1185">Reference proteome</keyword>
<comment type="function">
    <text evidence="6">Mating type proteins are sequence specific DNA-binding proteins that act as master switches in fungal differentiation by controlling gene expression in a cell type-specific fashion. Transcriptional activator that induces the transcription of alpha-specific genes.</text>
</comment>
<evidence type="ECO:0000256" key="7">
    <source>
        <dbReference type="RuleBase" id="RU003516"/>
    </source>
</evidence>
<evidence type="ECO:0000256" key="2">
    <source>
        <dbReference type="ARBA" id="ARBA00023015"/>
    </source>
</evidence>
<organism evidence="9 10">
    <name type="scientific">Clathrospora elynae</name>
    <dbReference type="NCBI Taxonomy" id="706981"/>
    <lineage>
        <taxon>Eukaryota</taxon>
        <taxon>Fungi</taxon>
        <taxon>Dikarya</taxon>
        <taxon>Ascomycota</taxon>
        <taxon>Pezizomycotina</taxon>
        <taxon>Dothideomycetes</taxon>
        <taxon>Pleosporomycetidae</taxon>
        <taxon>Pleosporales</taxon>
        <taxon>Diademaceae</taxon>
        <taxon>Clathrospora</taxon>
    </lineage>
</organism>
<feature type="domain" description="Alpha box" evidence="8">
    <location>
        <begin position="62"/>
        <end position="119"/>
    </location>
</feature>
<keyword evidence="5 7" id="KW-0539">Nucleus</keyword>
<evidence type="ECO:0000259" key="8">
    <source>
        <dbReference type="PROSITE" id="PS51325"/>
    </source>
</evidence>
<dbReference type="AlphaFoldDB" id="A0A6A5T2V0"/>
<keyword evidence="4 7" id="KW-0804">Transcription</keyword>
<accession>A0A6A5T2V0</accession>
<reference evidence="9" key="1">
    <citation type="journal article" date="2020" name="Stud. Mycol.">
        <title>101 Dothideomycetes genomes: a test case for predicting lifestyles and emergence of pathogens.</title>
        <authorList>
            <person name="Haridas S."/>
            <person name="Albert R."/>
            <person name="Binder M."/>
            <person name="Bloem J."/>
            <person name="Labutti K."/>
            <person name="Salamov A."/>
            <person name="Andreopoulos B."/>
            <person name="Baker S."/>
            <person name="Barry K."/>
            <person name="Bills G."/>
            <person name="Bluhm B."/>
            <person name="Cannon C."/>
            <person name="Castanera R."/>
            <person name="Culley D."/>
            <person name="Daum C."/>
            <person name="Ezra D."/>
            <person name="Gonzalez J."/>
            <person name="Henrissat B."/>
            <person name="Kuo A."/>
            <person name="Liang C."/>
            <person name="Lipzen A."/>
            <person name="Lutzoni F."/>
            <person name="Magnuson J."/>
            <person name="Mondo S."/>
            <person name="Nolan M."/>
            <person name="Ohm R."/>
            <person name="Pangilinan J."/>
            <person name="Park H.-J."/>
            <person name="Ramirez L."/>
            <person name="Alfaro M."/>
            <person name="Sun H."/>
            <person name="Tritt A."/>
            <person name="Yoshinaga Y."/>
            <person name="Zwiers L.-H."/>
            <person name="Turgeon B."/>
            <person name="Goodwin S."/>
            <person name="Spatafora J."/>
            <person name="Crous P."/>
            <person name="Grigoriev I."/>
        </authorList>
    </citation>
    <scope>NUCLEOTIDE SEQUENCE</scope>
    <source>
        <strain evidence="9">CBS 161.51</strain>
    </source>
</reference>
<keyword evidence="2 7" id="KW-0805">Transcription regulation</keyword>
<evidence type="ECO:0000256" key="4">
    <source>
        <dbReference type="ARBA" id="ARBA00023163"/>
    </source>
</evidence>
<dbReference type="GO" id="GO:0008301">
    <property type="term" value="F:DNA binding, bending"/>
    <property type="evidence" value="ECO:0007669"/>
    <property type="project" value="InterPro"/>
</dbReference>
<protein>
    <recommendedName>
        <fullName evidence="1">Mating-type protein MAT-1</fullName>
    </recommendedName>
</protein>
<dbReference type="OrthoDB" id="5398665at2759"/>
<dbReference type="Proteomes" id="UP000800038">
    <property type="component" value="Unassembled WGS sequence"/>
</dbReference>
<dbReference type="Pfam" id="PF04769">
    <property type="entry name" value="MATalpha_HMGbox"/>
    <property type="match status" value="1"/>
</dbReference>
<comment type="similarity">
    <text evidence="7">Belongs to the MATALPHA1 family.</text>
</comment>
<dbReference type="PROSITE" id="PS51325">
    <property type="entry name" value="ALPHA_BOX"/>
    <property type="match status" value="1"/>
</dbReference>
<dbReference type="EMBL" id="ML975999">
    <property type="protein sequence ID" value="KAF1947295.1"/>
    <property type="molecule type" value="Genomic_DNA"/>
</dbReference>
<keyword evidence="3 7" id="KW-0238">DNA-binding</keyword>
<proteinExistence type="inferred from homology"/>
<gene>
    <name evidence="9" type="ORF">EJ02DRAFT_461863</name>
</gene>
<evidence type="ECO:0000256" key="6">
    <source>
        <dbReference type="ARBA" id="ARBA00035106"/>
    </source>
</evidence>
<dbReference type="InterPro" id="IPR006856">
    <property type="entry name" value="MATalpha_HMGbox"/>
</dbReference>
<evidence type="ECO:0000313" key="9">
    <source>
        <dbReference type="EMBL" id="KAF1947295.1"/>
    </source>
</evidence>
<dbReference type="GO" id="GO:0005634">
    <property type="term" value="C:nucleus"/>
    <property type="evidence" value="ECO:0007669"/>
    <property type="project" value="UniProtKB-SubCell"/>
</dbReference>
<evidence type="ECO:0000256" key="5">
    <source>
        <dbReference type="ARBA" id="ARBA00023242"/>
    </source>
</evidence>
<sequence length="360" mass="39286">MAVVRDPTQAEIELFLCTRSGSQMVQLVQAIRVPMAQAALTSALLLIPPPPPVASRSATPEKAKKALNAFVGFRCFYISIPAFKAWPMKRLSNLLAQLWETDPNKPLWSMMAKAWSTIRDQIGKDQAPLDQFFRIICSFLNMPTQEMYLELHGWCLGIDEEGGPTLYRDDTTESTSMSAGLPHMALSVEDIIAYCQSMGYAQGYVPGTNTTSPTFLGQSINLASGKTDQAKVAAQTAGSANEGRLIARNKRRAKRQTARDTGLAPILQEQIISAHATDTPDHGLEYDNIPVGQPNSIYDTLAVALAEHMANAQYGATLPNDMAISSNMFDENVPTLTDWSAFRLGANEDVTLPTFDPASL</sequence>